<dbReference type="PANTHER" id="PTHR43391">
    <property type="entry name" value="RETINOL DEHYDROGENASE-RELATED"/>
    <property type="match status" value="1"/>
</dbReference>
<dbReference type="PRINTS" id="PR00081">
    <property type="entry name" value="GDHRDH"/>
</dbReference>
<dbReference type="InterPro" id="IPR002347">
    <property type="entry name" value="SDR_fam"/>
</dbReference>
<proteinExistence type="inferred from homology"/>
<accession>A0A4V6Y1F5</accession>
<protein>
    <submittedName>
        <fullName evidence="4">SDR family NAD(P)-dependent oxidoreductase</fullName>
    </submittedName>
</protein>
<sequence>MRELAGKTAFVTGGASGIGFALGRAFAEAGMKVMLADIETDALEAAVKSLHNVGPDVRGIDCDVTDAASVERAAKASFDAFGNVHVICNNAGVAAGGGIEDIALDSWRWVLDVNLMGVVHGIRAFLPHMRAHGEGGHIVNTASMAGMQSALGFSPYTASKFAVVGMSEGLAPQLAPFGIGVSVLCPGFVRTRIGESGRNRTEQYGPAQTLDPASPTAALVAMIDELIRNGLDPSDVAARVLAAIRANELYIFTHPDMRTEVEGRFAAITAAFDQAAIGKPG</sequence>
<evidence type="ECO:0000313" key="4">
    <source>
        <dbReference type="EMBL" id="TKT73303.1"/>
    </source>
</evidence>
<evidence type="ECO:0000256" key="1">
    <source>
        <dbReference type="ARBA" id="ARBA00006484"/>
    </source>
</evidence>
<reference evidence="4" key="1">
    <citation type="submission" date="2019-04" db="EMBL/GenBank/DDBJ databases">
        <title>Whole genome sequencing of cave bacteria.</title>
        <authorList>
            <person name="Gan H.M."/>
            <person name="Barton H."/>
            <person name="Savka M.A."/>
        </authorList>
    </citation>
    <scope>NUCLEOTIDE SEQUENCE [LARGE SCALE GENOMIC DNA]</scope>
    <source>
        <strain evidence="4">LC387</strain>
    </source>
</reference>
<dbReference type="Pfam" id="PF00106">
    <property type="entry name" value="adh_short"/>
    <property type="match status" value="1"/>
</dbReference>
<dbReference type="Gene3D" id="3.40.50.720">
    <property type="entry name" value="NAD(P)-binding Rossmann-like Domain"/>
    <property type="match status" value="1"/>
</dbReference>
<evidence type="ECO:0000313" key="5">
    <source>
        <dbReference type="Proteomes" id="UP000034832"/>
    </source>
</evidence>
<dbReference type="PRINTS" id="PR00080">
    <property type="entry name" value="SDRFAMILY"/>
</dbReference>
<comment type="similarity">
    <text evidence="1 3">Belongs to the short-chain dehydrogenases/reductases (SDR) family.</text>
</comment>
<evidence type="ECO:0000256" key="2">
    <source>
        <dbReference type="ARBA" id="ARBA00023002"/>
    </source>
</evidence>
<gene>
    <name evidence="4" type="ORF">YH63_018790</name>
</gene>
<dbReference type="STRING" id="211460.YH63_00285"/>
<dbReference type="RefSeq" id="WP_046826296.1">
    <property type="nucleotide sequence ID" value="NZ_LBIA02000001.1"/>
</dbReference>
<keyword evidence="5" id="KW-1185">Reference proteome</keyword>
<keyword evidence="2" id="KW-0560">Oxidoreductase</keyword>
<dbReference type="GO" id="GO:0016491">
    <property type="term" value="F:oxidoreductase activity"/>
    <property type="evidence" value="ECO:0007669"/>
    <property type="project" value="UniProtKB-KW"/>
</dbReference>
<dbReference type="PANTHER" id="PTHR43391:SF26">
    <property type="entry name" value="BLL7251 PROTEIN"/>
    <property type="match status" value="1"/>
</dbReference>
<name>A0A4V6Y1F5_9BRAD</name>
<dbReference type="FunFam" id="3.40.50.720:FF:000084">
    <property type="entry name" value="Short-chain dehydrogenase reductase"/>
    <property type="match status" value="1"/>
</dbReference>
<comment type="caution">
    <text evidence="4">The sequence shown here is derived from an EMBL/GenBank/DDBJ whole genome shotgun (WGS) entry which is preliminary data.</text>
</comment>
<dbReference type="InterPro" id="IPR036291">
    <property type="entry name" value="NAD(P)-bd_dom_sf"/>
</dbReference>
<dbReference type="SUPFAM" id="SSF51735">
    <property type="entry name" value="NAD(P)-binding Rossmann-fold domains"/>
    <property type="match status" value="1"/>
</dbReference>
<organism evidence="4 5">
    <name type="scientific">Afipia massiliensis</name>
    <dbReference type="NCBI Taxonomy" id="211460"/>
    <lineage>
        <taxon>Bacteria</taxon>
        <taxon>Pseudomonadati</taxon>
        <taxon>Pseudomonadota</taxon>
        <taxon>Alphaproteobacteria</taxon>
        <taxon>Hyphomicrobiales</taxon>
        <taxon>Nitrobacteraceae</taxon>
        <taxon>Afipia</taxon>
    </lineage>
</organism>
<dbReference type="InterPro" id="IPR020904">
    <property type="entry name" value="Sc_DH/Rdtase_CS"/>
</dbReference>
<dbReference type="EMBL" id="LBIA02000001">
    <property type="protein sequence ID" value="TKT73303.1"/>
    <property type="molecule type" value="Genomic_DNA"/>
</dbReference>
<dbReference type="AlphaFoldDB" id="A0A4V6Y1F5"/>
<dbReference type="PROSITE" id="PS00061">
    <property type="entry name" value="ADH_SHORT"/>
    <property type="match status" value="1"/>
</dbReference>
<dbReference type="Proteomes" id="UP000034832">
    <property type="component" value="Unassembled WGS sequence"/>
</dbReference>
<dbReference type="OrthoDB" id="4690547at2"/>
<evidence type="ECO:0000256" key="3">
    <source>
        <dbReference type="RuleBase" id="RU000363"/>
    </source>
</evidence>